<dbReference type="RefSeq" id="WP_055146581.1">
    <property type="nucleotide sequence ID" value="NZ_JXSZ01000006.1"/>
</dbReference>
<keyword evidence="1" id="KW-0472">Membrane</keyword>
<evidence type="ECO:0000313" key="3">
    <source>
        <dbReference type="Proteomes" id="UP000050454"/>
    </source>
</evidence>
<feature type="transmembrane region" description="Helical" evidence="1">
    <location>
        <begin position="94"/>
        <end position="117"/>
    </location>
</feature>
<reference evidence="2 3" key="1">
    <citation type="submission" date="2015-07" db="EMBL/GenBank/DDBJ databases">
        <title>The draft genome sequence of Leadbetterella sp. JN14-9.</title>
        <authorList>
            <person name="Liu Y."/>
            <person name="Du J."/>
            <person name="Shao Z."/>
        </authorList>
    </citation>
    <scope>NUCLEOTIDE SEQUENCE [LARGE SCALE GENOMIC DNA]</scope>
    <source>
        <strain evidence="2 3">JN14-9</strain>
    </source>
</reference>
<gene>
    <name evidence="2" type="ORF">AFM12_08410</name>
</gene>
<dbReference type="EMBL" id="LGTQ01000006">
    <property type="protein sequence ID" value="KPM48621.1"/>
    <property type="molecule type" value="Genomic_DNA"/>
</dbReference>
<dbReference type="Proteomes" id="UP000050454">
    <property type="component" value="Unassembled WGS sequence"/>
</dbReference>
<comment type="caution">
    <text evidence="2">The sequence shown here is derived from an EMBL/GenBank/DDBJ whole genome shotgun (WGS) entry which is preliminary data.</text>
</comment>
<evidence type="ECO:0000256" key="1">
    <source>
        <dbReference type="SAM" id="Phobius"/>
    </source>
</evidence>
<feature type="transmembrane region" description="Helical" evidence="1">
    <location>
        <begin position="7"/>
        <end position="28"/>
    </location>
</feature>
<keyword evidence="1" id="KW-1133">Transmembrane helix</keyword>
<name>A0A0P7BUU7_9BACT</name>
<feature type="transmembrane region" description="Helical" evidence="1">
    <location>
        <begin position="51"/>
        <end position="73"/>
    </location>
</feature>
<dbReference type="AlphaFoldDB" id="A0A0P7BUU7"/>
<feature type="transmembrane region" description="Helical" evidence="1">
    <location>
        <begin position="137"/>
        <end position="159"/>
    </location>
</feature>
<keyword evidence="3" id="KW-1185">Reference proteome</keyword>
<accession>A0A0P7BUU7</accession>
<evidence type="ECO:0000313" key="2">
    <source>
        <dbReference type="EMBL" id="KPM48621.1"/>
    </source>
</evidence>
<dbReference type="STRING" id="1605367.AFM12_08410"/>
<evidence type="ECO:0008006" key="4">
    <source>
        <dbReference type="Google" id="ProtNLM"/>
    </source>
</evidence>
<organism evidence="2 3">
    <name type="scientific">Jiulongibacter sediminis</name>
    <dbReference type="NCBI Taxonomy" id="1605367"/>
    <lineage>
        <taxon>Bacteria</taxon>
        <taxon>Pseudomonadati</taxon>
        <taxon>Bacteroidota</taxon>
        <taxon>Cytophagia</taxon>
        <taxon>Cytophagales</taxon>
        <taxon>Leadbetterellaceae</taxon>
        <taxon>Jiulongibacter</taxon>
    </lineage>
</organism>
<dbReference type="OrthoDB" id="957639at2"/>
<sequence length="164" mass="18678">MTDVITKILKFVSFILVIIMLLLCYVQLPDSIAVTHNEIGRPTGFMDKQTFFYVGVAVIVGLYVLFGLLKSTLVKTNFSNLNPKSLWAQKPEQLRNLLGGWSDVFLTVINIYLLFTLLAIKETNGEASRNLFRNYDWFLIVGAIALIILIFFVPLRLLFTDPKE</sequence>
<proteinExistence type="predicted"/>
<keyword evidence="1" id="KW-0812">Transmembrane</keyword>
<protein>
    <recommendedName>
        <fullName evidence="4">DUF1648 domain-containing protein</fullName>
    </recommendedName>
</protein>